<feature type="binding site" evidence="4">
    <location>
        <position position="99"/>
    </location>
    <ligand>
        <name>Zn(2+)</name>
        <dbReference type="ChEBI" id="CHEBI:29105"/>
    </ligand>
</feature>
<comment type="similarity">
    <text evidence="1 5">Belongs to the beta-class carbonic anhydrase family.</text>
</comment>
<dbReference type="SMART" id="SM00947">
    <property type="entry name" value="Pro_CA"/>
    <property type="match status" value="1"/>
</dbReference>
<keyword evidence="5" id="KW-0456">Lyase</keyword>
<protein>
    <recommendedName>
        <fullName evidence="5">Carbonic anhydrase</fullName>
        <ecNumber evidence="5">4.2.1.1</ecNumber>
    </recommendedName>
    <alternativeName>
        <fullName evidence="5">Carbonate dehydratase</fullName>
    </alternativeName>
</protein>
<name>A0A0B7KA05_BIOOC</name>
<dbReference type="GO" id="GO:0008270">
    <property type="term" value="F:zinc ion binding"/>
    <property type="evidence" value="ECO:0007669"/>
    <property type="project" value="UniProtKB-UniRule"/>
</dbReference>
<sequence>MASKWNELLERNRVYAETKHQPKTFMGEGPVAIPSVIIFACLDFRASVEEFLDLKPDEALVIRNLGGRAKSGLHALLFLEEVTKSQALKEVIIIHHTNCGCTVITTADVRESLKSKYPQMADEIDQFDFGTYIGGDLENHNRVVREDIKLLQESPLVREELKAHVRGYVFDIKTGKLSLVPQ</sequence>
<dbReference type="Pfam" id="PF00484">
    <property type="entry name" value="Pro_CA"/>
    <property type="match status" value="1"/>
</dbReference>
<dbReference type="InterPro" id="IPR001765">
    <property type="entry name" value="Carbonic_anhydrase"/>
</dbReference>
<dbReference type="PANTHER" id="PTHR43175">
    <property type="entry name" value="CARBONIC ANHYDRASE"/>
    <property type="match status" value="1"/>
</dbReference>
<gene>
    <name evidence="6" type="ORF">BN869_000008395_1</name>
</gene>
<dbReference type="EMBL" id="CDPU01000028">
    <property type="protein sequence ID" value="CEO52337.1"/>
    <property type="molecule type" value="Genomic_DNA"/>
</dbReference>
<reference evidence="6" key="1">
    <citation type="submission" date="2015-01" db="EMBL/GenBank/DDBJ databases">
        <authorList>
            <person name="Durling Mikael"/>
        </authorList>
    </citation>
    <scope>NUCLEOTIDE SEQUENCE</scope>
</reference>
<dbReference type="PANTHER" id="PTHR43175:SF3">
    <property type="entry name" value="CARBON DISULFIDE HYDROLASE"/>
    <property type="match status" value="1"/>
</dbReference>
<evidence type="ECO:0000256" key="1">
    <source>
        <dbReference type="ARBA" id="ARBA00006217"/>
    </source>
</evidence>
<dbReference type="InterPro" id="IPR036874">
    <property type="entry name" value="Carbonic_anhydrase_sf"/>
</dbReference>
<dbReference type="EC" id="4.2.1.1" evidence="5"/>
<keyword evidence="2 4" id="KW-0479">Metal-binding</keyword>
<feature type="binding site" evidence="4">
    <location>
        <position position="43"/>
    </location>
    <ligand>
        <name>Zn(2+)</name>
        <dbReference type="ChEBI" id="CHEBI:29105"/>
    </ligand>
</feature>
<dbReference type="SUPFAM" id="SSF53056">
    <property type="entry name" value="beta-carbonic anhydrase, cab"/>
    <property type="match status" value="1"/>
</dbReference>
<evidence type="ECO:0000256" key="4">
    <source>
        <dbReference type="PIRSR" id="PIRSR601765-1"/>
    </source>
</evidence>
<evidence type="ECO:0000256" key="3">
    <source>
        <dbReference type="ARBA" id="ARBA00022833"/>
    </source>
</evidence>
<accession>A0A0B7KA05</accession>
<evidence type="ECO:0000256" key="5">
    <source>
        <dbReference type="RuleBase" id="RU003956"/>
    </source>
</evidence>
<dbReference type="GO" id="GO:0004089">
    <property type="term" value="F:carbonate dehydratase activity"/>
    <property type="evidence" value="ECO:0007669"/>
    <property type="project" value="UniProtKB-UniRule"/>
</dbReference>
<dbReference type="Gene3D" id="3.40.1050.10">
    <property type="entry name" value="Carbonic anhydrase"/>
    <property type="match status" value="1"/>
</dbReference>
<keyword evidence="3 4" id="KW-0862">Zinc</keyword>
<comment type="function">
    <text evidence="5">Reversible hydration of carbon dioxide.</text>
</comment>
<dbReference type="AlphaFoldDB" id="A0A0B7KA05"/>
<comment type="cofactor">
    <cofactor evidence="4">
        <name>Zn(2+)</name>
        <dbReference type="ChEBI" id="CHEBI:29105"/>
    </cofactor>
    <text evidence="4">Binds 1 zinc ion per subunit.</text>
</comment>
<organism evidence="6">
    <name type="scientific">Bionectria ochroleuca</name>
    <name type="common">Gliocladium roseum</name>
    <dbReference type="NCBI Taxonomy" id="29856"/>
    <lineage>
        <taxon>Eukaryota</taxon>
        <taxon>Fungi</taxon>
        <taxon>Dikarya</taxon>
        <taxon>Ascomycota</taxon>
        <taxon>Pezizomycotina</taxon>
        <taxon>Sordariomycetes</taxon>
        <taxon>Hypocreomycetidae</taxon>
        <taxon>Hypocreales</taxon>
        <taxon>Bionectriaceae</taxon>
        <taxon>Clonostachys</taxon>
    </lineage>
</organism>
<evidence type="ECO:0000313" key="6">
    <source>
        <dbReference type="EMBL" id="CEO52337.1"/>
    </source>
</evidence>
<proteinExistence type="inferred from homology"/>
<feature type="binding site" evidence="4">
    <location>
        <position position="41"/>
    </location>
    <ligand>
        <name>Zn(2+)</name>
        <dbReference type="ChEBI" id="CHEBI:29105"/>
    </ligand>
</feature>
<evidence type="ECO:0000256" key="2">
    <source>
        <dbReference type="ARBA" id="ARBA00022723"/>
    </source>
</evidence>
<comment type="catalytic activity">
    <reaction evidence="5">
        <text>hydrogencarbonate + H(+) = CO2 + H2O</text>
        <dbReference type="Rhea" id="RHEA:10748"/>
        <dbReference type="ChEBI" id="CHEBI:15377"/>
        <dbReference type="ChEBI" id="CHEBI:15378"/>
        <dbReference type="ChEBI" id="CHEBI:16526"/>
        <dbReference type="ChEBI" id="CHEBI:17544"/>
        <dbReference type="EC" id="4.2.1.1"/>
    </reaction>
</comment>
<feature type="binding site" evidence="4">
    <location>
        <position position="96"/>
    </location>
    <ligand>
        <name>Zn(2+)</name>
        <dbReference type="ChEBI" id="CHEBI:29105"/>
    </ligand>
</feature>